<organism evidence="1 2">
    <name type="scientific">Patella caerulea</name>
    <name type="common">Rayed Mediterranean limpet</name>
    <dbReference type="NCBI Taxonomy" id="87958"/>
    <lineage>
        <taxon>Eukaryota</taxon>
        <taxon>Metazoa</taxon>
        <taxon>Spiralia</taxon>
        <taxon>Lophotrochozoa</taxon>
        <taxon>Mollusca</taxon>
        <taxon>Gastropoda</taxon>
        <taxon>Patellogastropoda</taxon>
        <taxon>Patelloidea</taxon>
        <taxon>Patellidae</taxon>
        <taxon>Patella</taxon>
    </lineage>
</organism>
<accession>A0AAN8JT34</accession>
<gene>
    <name evidence="1" type="ORF">SNE40_007037</name>
</gene>
<protein>
    <submittedName>
        <fullName evidence="1">Uncharacterized protein</fullName>
    </submittedName>
</protein>
<comment type="caution">
    <text evidence="1">The sequence shown here is derived from an EMBL/GenBank/DDBJ whole genome shotgun (WGS) entry which is preliminary data.</text>
</comment>
<evidence type="ECO:0000313" key="1">
    <source>
        <dbReference type="EMBL" id="KAK6184592.1"/>
    </source>
</evidence>
<dbReference type="Proteomes" id="UP001347796">
    <property type="component" value="Unassembled WGS sequence"/>
</dbReference>
<sequence length="92" mass="10596">MIYPHSNNDRYELLGLEMVQVIFETHPLLKQKWRPSDRMTKRFSTGIGPLSSDVKDETDVYKLTAQLQNINSVVMQAITAQLYNINSVLVLE</sequence>
<evidence type="ECO:0000313" key="2">
    <source>
        <dbReference type="Proteomes" id="UP001347796"/>
    </source>
</evidence>
<dbReference type="AlphaFoldDB" id="A0AAN8JT34"/>
<name>A0AAN8JT34_PATCE</name>
<proteinExistence type="predicted"/>
<dbReference type="EMBL" id="JAZGQO010000006">
    <property type="protein sequence ID" value="KAK6184592.1"/>
    <property type="molecule type" value="Genomic_DNA"/>
</dbReference>
<reference evidence="1 2" key="1">
    <citation type="submission" date="2024-01" db="EMBL/GenBank/DDBJ databases">
        <title>The genome of the rayed Mediterranean limpet Patella caerulea (Linnaeus, 1758).</title>
        <authorList>
            <person name="Anh-Thu Weber A."/>
            <person name="Halstead-Nussloch G."/>
        </authorList>
    </citation>
    <scope>NUCLEOTIDE SEQUENCE [LARGE SCALE GENOMIC DNA]</scope>
    <source>
        <strain evidence="1">AATW-2023a</strain>
        <tissue evidence="1">Whole specimen</tissue>
    </source>
</reference>
<keyword evidence="2" id="KW-1185">Reference proteome</keyword>